<name>A0A091AVZ5_9GAMM</name>
<evidence type="ECO:0000256" key="1">
    <source>
        <dbReference type="SAM" id="MobiDB-lite"/>
    </source>
</evidence>
<proteinExistence type="predicted"/>
<dbReference type="RefSeq" id="WP_022968490.1">
    <property type="nucleotide sequence ID" value="NZ_ATVD01000001.1"/>
</dbReference>
<evidence type="ECO:0000313" key="4">
    <source>
        <dbReference type="Proteomes" id="UP000029385"/>
    </source>
</evidence>
<dbReference type="STRING" id="1121015.GCA_000420545_00840"/>
<dbReference type="Pfam" id="PF13511">
    <property type="entry name" value="DUF4124"/>
    <property type="match status" value="1"/>
</dbReference>
<comment type="caution">
    <text evidence="3">The sequence shown here is derived from an EMBL/GenBank/DDBJ whole genome shotgun (WGS) entry which is preliminary data.</text>
</comment>
<dbReference type="Proteomes" id="UP000029385">
    <property type="component" value="Unassembled WGS sequence"/>
</dbReference>
<organism evidence="3 4">
    <name type="scientific">Arenimonas oryziterrae DSM 21050 = YC6267</name>
    <dbReference type="NCBI Taxonomy" id="1121015"/>
    <lineage>
        <taxon>Bacteria</taxon>
        <taxon>Pseudomonadati</taxon>
        <taxon>Pseudomonadota</taxon>
        <taxon>Gammaproteobacteria</taxon>
        <taxon>Lysobacterales</taxon>
        <taxon>Lysobacteraceae</taxon>
        <taxon>Arenimonas</taxon>
    </lineage>
</organism>
<protein>
    <recommendedName>
        <fullName evidence="2">DUF4124 domain-containing protein</fullName>
    </recommendedName>
</protein>
<dbReference type="AlphaFoldDB" id="A0A091AVZ5"/>
<evidence type="ECO:0000313" key="3">
    <source>
        <dbReference type="EMBL" id="KFN43626.1"/>
    </source>
</evidence>
<accession>A0A091AVZ5</accession>
<reference evidence="3 4" key="1">
    <citation type="submission" date="2013-09" db="EMBL/GenBank/DDBJ databases">
        <title>Genome sequencing of Arenimonas oryziterrae.</title>
        <authorList>
            <person name="Chen F."/>
            <person name="Wang G."/>
        </authorList>
    </citation>
    <scope>NUCLEOTIDE SEQUENCE [LARGE SCALE GENOMIC DNA]</scope>
    <source>
        <strain evidence="3 4">YC6267</strain>
    </source>
</reference>
<dbReference type="PATRIC" id="fig|1121015.4.peg.1514"/>
<keyword evidence="4" id="KW-1185">Reference proteome</keyword>
<feature type="region of interest" description="Disordered" evidence="1">
    <location>
        <begin position="24"/>
        <end position="49"/>
    </location>
</feature>
<evidence type="ECO:0000259" key="2">
    <source>
        <dbReference type="Pfam" id="PF13511"/>
    </source>
</evidence>
<sequence>MKLFLAILAGVLLAAGLTWWNRHETPRTASDPGAGDETARRDANAPHPLYRWRDANGVLQITDQPPKGRHYEKVTLRADQNVISSSAPAPEPPN</sequence>
<dbReference type="eggNOG" id="ENOG5030PE8">
    <property type="taxonomic scope" value="Bacteria"/>
</dbReference>
<feature type="domain" description="DUF4124" evidence="2">
    <location>
        <begin position="49"/>
        <end position="89"/>
    </location>
</feature>
<dbReference type="InterPro" id="IPR025392">
    <property type="entry name" value="DUF4124"/>
</dbReference>
<dbReference type="EMBL" id="AVCI01000005">
    <property type="protein sequence ID" value="KFN43626.1"/>
    <property type="molecule type" value="Genomic_DNA"/>
</dbReference>
<gene>
    <name evidence="3" type="ORF">N789_10140</name>
</gene>